<keyword evidence="3" id="KW-0175">Coiled coil</keyword>
<evidence type="ECO:0000313" key="7">
    <source>
        <dbReference type="Proteomes" id="UP000323000"/>
    </source>
</evidence>
<accession>A0A5C7IIN4</accession>
<dbReference type="Proteomes" id="UP000323000">
    <property type="component" value="Chromosome 2"/>
</dbReference>
<dbReference type="SUPFAM" id="SSF52058">
    <property type="entry name" value="L domain-like"/>
    <property type="match status" value="1"/>
</dbReference>
<evidence type="ECO:0000256" key="2">
    <source>
        <dbReference type="ARBA" id="ARBA00022821"/>
    </source>
</evidence>
<dbReference type="InterPro" id="IPR050905">
    <property type="entry name" value="Plant_NBS-LRR"/>
</dbReference>
<dbReference type="PANTHER" id="PTHR33463">
    <property type="entry name" value="NB-ARC DOMAIN-CONTAINING PROTEIN-RELATED"/>
    <property type="match status" value="1"/>
</dbReference>
<feature type="coiled-coil region" evidence="3">
    <location>
        <begin position="52"/>
        <end position="86"/>
    </location>
</feature>
<evidence type="ECO:0000259" key="5">
    <source>
        <dbReference type="Pfam" id="PF23598"/>
    </source>
</evidence>
<comment type="caution">
    <text evidence="6">The sequence shown here is derived from an EMBL/GenBank/DDBJ whole genome shotgun (WGS) entry which is preliminary data.</text>
</comment>
<proteinExistence type="predicted"/>
<keyword evidence="2" id="KW-0611">Plant defense</keyword>
<dbReference type="InterPro" id="IPR055414">
    <property type="entry name" value="LRR_R13L4/SHOC2-like"/>
</dbReference>
<name>A0A5C7IIN4_9ROSI</name>
<keyword evidence="1" id="KW-0677">Repeat</keyword>
<feature type="signal peptide" evidence="4">
    <location>
        <begin position="1"/>
        <end position="30"/>
    </location>
</feature>
<reference evidence="7" key="1">
    <citation type="journal article" date="2019" name="Gigascience">
        <title>De novo genome assembly of the endangered Acer yangbiense, a plant species with extremely small populations endemic to Yunnan Province, China.</title>
        <authorList>
            <person name="Yang J."/>
            <person name="Wariss H.M."/>
            <person name="Tao L."/>
            <person name="Zhang R."/>
            <person name="Yun Q."/>
            <person name="Hollingsworth P."/>
            <person name="Dao Z."/>
            <person name="Luo G."/>
            <person name="Guo H."/>
            <person name="Ma Y."/>
            <person name="Sun W."/>
        </authorList>
    </citation>
    <scope>NUCLEOTIDE SEQUENCE [LARGE SCALE GENOMIC DNA]</scope>
    <source>
        <strain evidence="7">cv. Malutang</strain>
    </source>
</reference>
<dbReference type="EMBL" id="VAHF01000002">
    <property type="protein sequence ID" value="TXG69140.1"/>
    <property type="molecule type" value="Genomic_DNA"/>
</dbReference>
<feature type="domain" description="Disease resistance R13L4/SHOC-2-like LRR" evidence="5">
    <location>
        <begin position="307"/>
        <end position="613"/>
    </location>
</feature>
<evidence type="ECO:0000256" key="1">
    <source>
        <dbReference type="ARBA" id="ARBA00022737"/>
    </source>
</evidence>
<dbReference type="OrthoDB" id="664960at2759"/>
<dbReference type="InterPro" id="IPR032675">
    <property type="entry name" value="LRR_dom_sf"/>
</dbReference>
<dbReference type="PANTHER" id="PTHR33463:SF180">
    <property type="entry name" value="DISEASE RESISTANCE PROTEIN RPS5"/>
    <property type="match status" value="1"/>
</dbReference>
<organism evidence="6 7">
    <name type="scientific">Acer yangbiense</name>
    <dbReference type="NCBI Taxonomy" id="1000413"/>
    <lineage>
        <taxon>Eukaryota</taxon>
        <taxon>Viridiplantae</taxon>
        <taxon>Streptophyta</taxon>
        <taxon>Embryophyta</taxon>
        <taxon>Tracheophyta</taxon>
        <taxon>Spermatophyta</taxon>
        <taxon>Magnoliopsida</taxon>
        <taxon>eudicotyledons</taxon>
        <taxon>Gunneridae</taxon>
        <taxon>Pentapetalae</taxon>
        <taxon>rosids</taxon>
        <taxon>malvids</taxon>
        <taxon>Sapindales</taxon>
        <taxon>Sapindaceae</taxon>
        <taxon>Hippocastanoideae</taxon>
        <taxon>Acereae</taxon>
        <taxon>Acer</taxon>
    </lineage>
</organism>
<sequence length="625" mass="71488">MTISIAMLTTLVFGLVRVVALSALNSCCDGKIFVLDVFNRVWDCIVRHSYPIRHLRENLQSLEEAKRELEDISRDVESNVRRLEEQQRSRRTNQVKGWLETVDHTLKKVGDTLQRGDQEIKKRCLGNWCSKNCCSTYKLGKEVIKKLTAVKELASKGNFVVVADKLPPPTVDERPMEKTVGTEDIENIYDARNEGKYIIGSLKLACLLETGETIEIGKCYVKMHDVLRDMALWIASKQKIKILVQGYVEFSEAKSSMIKWKEAKRLSLWHLNIKAFNESPSCPNLQTFLVRDTNYLVRFPKNFFQSMRALNVLDLSRNKNLIGLPAEIGELINLQYLNLSFTSIKMLPIEIKKLTQLRILRFENTSNLRNIPAGVISCLSSVLQVFYWFSSYSYVVHHVDVSLLHELEGLERINDISLMLSSFDCIVKFFSSPKLKECVTSLRIRCPEECSSLHISSSTMRRMKNLKIIGCNSLKELKFFRTNKLPSLSKLYLKKCPIKDLTWLIHAPSLSSLTIGECPSLTEVIACSFGSSEIKEAIDIFSNLVNMTLVNLPSLKSICRQAMPFPSLKHMSIWNCPTLRNLPFNSDIVKTNCLNKVAASEEWWHKLEWEDDATKHRITSTLVAF</sequence>
<evidence type="ECO:0000256" key="3">
    <source>
        <dbReference type="SAM" id="Coils"/>
    </source>
</evidence>
<dbReference type="Gene3D" id="3.80.10.10">
    <property type="entry name" value="Ribonuclease Inhibitor"/>
    <property type="match status" value="1"/>
</dbReference>
<feature type="chain" id="PRO_5023117571" description="Disease resistance R13L4/SHOC-2-like LRR domain-containing protein" evidence="4">
    <location>
        <begin position="31"/>
        <end position="625"/>
    </location>
</feature>
<gene>
    <name evidence="6" type="ORF">EZV62_004075</name>
</gene>
<dbReference type="Pfam" id="PF23598">
    <property type="entry name" value="LRR_14"/>
    <property type="match status" value="1"/>
</dbReference>
<dbReference type="AlphaFoldDB" id="A0A5C7IIN4"/>
<evidence type="ECO:0000256" key="4">
    <source>
        <dbReference type="SAM" id="SignalP"/>
    </source>
</evidence>
<keyword evidence="4" id="KW-0732">Signal</keyword>
<evidence type="ECO:0000313" key="6">
    <source>
        <dbReference type="EMBL" id="TXG69140.1"/>
    </source>
</evidence>
<keyword evidence="7" id="KW-1185">Reference proteome</keyword>
<protein>
    <recommendedName>
        <fullName evidence="5">Disease resistance R13L4/SHOC-2-like LRR domain-containing protein</fullName>
    </recommendedName>
</protein>